<dbReference type="Gene3D" id="3.40.50.720">
    <property type="entry name" value="NAD(P)-binding Rossmann-like Domain"/>
    <property type="match status" value="2"/>
</dbReference>
<dbReference type="AlphaFoldDB" id="A0A9W2YZ58"/>
<sequence>MEQVSWTRMKILVIGATSPMGISIISEALTRGYEVIALVRNPEKMISLTPRLQVVEADFFNPDDIAEHLDGCKAVLSGIEAWPRLTPCNIYAKSCEAVVKAMRQKDIKRLMVITFLTIEKDPLLPSWLTWAMNKLLFLRKHIYEDMAICERYLDYQCRDIQFTVVKLFDFTNQPSEGIQILASESQSPLDMDNRIGRQDLAKFMLNNLAQKEYYRKFIYVRYSRYYSVKEMEEVSRTRMKILVIGATSPMGLLIITEALTRGYEVIALARNPEKITVLNPRLQVFEADIFDPESIAQHLQGCKAVLSGVEVMPKLITPCNVYSKSCEAVVKAMRAKGVKRFILITSWSVREDRKVPYLWKWAVKTFLFFMKDIFEDMSECEYYLDEHGRDLHYTVVKPFHLTNSPSQGLQIIARDGQFCWDIQPQICRQDLAKFMLNNIAQQAHYKKFLCVGHPY</sequence>
<dbReference type="OrthoDB" id="419598at2759"/>
<dbReference type="Pfam" id="PF13460">
    <property type="entry name" value="NAD_binding_10"/>
    <property type="match status" value="2"/>
</dbReference>
<dbReference type="GO" id="GO:0003824">
    <property type="term" value="F:catalytic activity"/>
    <property type="evidence" value="ECO:0007669"/>
    <property type="project" value="UniProtKB-ARBA"/>
</dbReference>
<evidence type="ECO:0000313" key="3">
    <source>
        <dbReference type="RefSeq" id="XP_055867993.1"/>
    </source>
</evidence>
<dbReference type="PANTHER" id="PTHR15020">
    <property type="entry name" value="FLAVIN REDUCTASE-RELATED"/>
    <property type="match status" value="1"/>
</dbReference>
<evidence type="ECO:0000313" key="2">
    <source>
        <dbReference type="Proteomes" id="UP001165740"/>
    </source>
</evidence>
<feature type="domain" description="NAD(P)-binding" evidence="1">
    <location>
        <begin position="245"/>
        <end position="440"/>
    </location>
</feature>
<protein>
    <submittedName>
        <fullName evidence="3">Uncharacterized protein LOC106053480</fullName>
    </submittedName>
</protein>
<organism evidence="2 3">
    <name type="scientific">Biomphalaria glabrata</name>
    <name type="common">Bloodfluke planorb</name>
    <name type="synonym">Freshwater snail</name>
    <dbReference type="NCBI Taxonomy" id="6526"/>
    <lineage>
        <taxon>Eukaryota</taxon>
        <taxon>Metazoa</taxon>
        <taxon>Spiralia</taxon>
        <taxon>Lophotrochozoa</taxon>
        <taxon>Mollusca</taxon>
        <taxon>Gastropoda</taxon>
        <taxon>Heterobranchia</taxon>
        <taxon>Euthyneura</taxon>
        <taxon>Panpulmonata</taxon>
        <taxon>Hygrophila</taxon>
        <taxon>Lymnaeoidea</taxon>
        <taxon>Planorbidae</taxon>
        <taxon>Biomphalaria</taxon>
    </lineage>
</organism>
<accession>A0A9W2YZ58</accession>
<proteinExistence type="predicted"/>
<dbReference type="RefSeq" id="XP_055867993.1">
    <property type="nucleotide sequence ID" value="XM_056012018.1"/>
</dbReference>
<dbReference type="InterPro" id="IPR036291">
    <property type="entry name" value="NAD(P)-bd_dom_sf"/>
</dbReference>
<dbReference type="Proteomes" id="UP001165740">
    <property type="component" value="Chromosome 15"/>
</dbReference>
<dbReference type="SUPFAM" id="SSF51735">
    <property type="entry name" value="NAD(P)-binding Rossmann-fold domains"/>
    <property type="match status" value="2"/>
</dbReference>
<feature type="domain" description="NAD(P)-binding" evidence="1">
    <location>
        <begin position="15"/>
        <end position="210"/>
    </location>
</feature>
<gene>
    <name evidence="3" type="primary">LOC106053480</name>
</gene>
<dbReference type="GeneID" id="106053480"/>
<name>A0A9W2YZ58_BIOGL</name>
<keyword evidence="2" id="KW-1185">Reference proteome</keyword>
<evidence type="ECO:0000259" key="1">
    <source>
        <dbReference type="Pfam" id="PF13460"/>
    </source>
</evidence>
<dbReference type="PANTHER" id="PTHR15020:SF50">
    <property type="entry name" value="UPF0659 PROTEIN YMR090W"/>
    <property type="match status" value="1"/>
</dbReference>
<reference evidence="3" key="1">
    <citation type="submission" date="2025-08" db="UniProtKB">
        <authorList>
            <consortium name="RefSeq"/>
        </authorList>
    </citation>
    <scope>IDENTIFICATION</scope>
</reference>
<dbReference type="InterPro" id="IPR016040">
    <property type="entry name" value="NAD(P)-bd_dom"/>
</dbReference>